<dbReference type="Proteomes" id="UP001431010">
    <property type="component" value="Chromosome"/>
</dbReference>
<dbReference type="RefSeq" id="WP_231325485.1">
    <property type="nucleotide sequence ID" value="NZ_CP088156.1"/>
</dbReference>
<evidence type="ECO:0000313" key="2">
    <source>
        <dbReference type="Proteomes" id="UP001431010"/>
    </source>
</evidence>
<accession>A0ABY3RI14</accession>
<proteinExistence type="predicted"/>
<protein>
    <submittedName>
        <fullName evidence="1">Uncharacterized protein</fullName>
    </submittedName>
</protein>
<name>A0ABY3RI14_9BRAD</name>
<gene>
    <name evidence="1" type="ORF">LQG66_08815</name>
</gene>
<dbReference type="EMBL" id="CP088156">
    <property type="protein sequence ID" value="UFZ06378.1"/>
    <property type="molecule type" value="Genomic_DNA"/>
</dbReference>
<keyword evidence="2" id="KW-1185">Reference proteome</keyword>
<sequence>MSAGLSRLLGRRTGGTALRSAASRTAGPDLQLRSALVGLVVLATMVLGTAAWLTVSADDGESVDGSLLRLTPETMAGMPVGDEDGMGLSRAIVGSSSPTPGGSLMEANASIAPATQQRIQAAASDPVILSGLRISSQSWQRGGLGSKALVTFTVRNANQFAVRDVEISCAFSRRDGSHVTDRRRLVSGEVRSRSRKTFAAVHVGFVNVNASTAKCALVAAAKI</sequence>
<organism evidence="1 2">
    <name type="scientific">Bradyrhizobium ontarionense</name>
    <dbReference type="NCBI Taxonomy" id="2898149"/>
    <lineage>
        <taxon>Bacteria</taxon>
        <taxon>Pseudomonadati</taxon>
        <taxon>Pseudomonadota</taxon>
        <taxon>Alphaproteobacteria</taxon>
        <taxon>Hyphomicrobiales</taxon>
        <taxon>Nitrobacteraceae</taxon>
        <taxon>Bradyrhizobium</taxon>
    </lineage>
</organism>
<reference evidence="1" key="1">
    <citation type="journal article" date="2024" name="Antonie Van Leeuwenhoek">
        <title>Bradyrhizobium ontarionense sp. nov., a novel bacterial symbiont isolated from Aeschynomene indica (Indian jointvetch), harbours photosynthesis, nitrogen fixation and nitrous oxide (N2O) reductase genes.</title>
        <authorList>
            <person name="Bromfield E.S.P."/>
            <person name="Cloutier S."/>
        </authorList>
    </citation>
    <scope>NUCLEOTIDE SEQUENCE</scope>
    <source>
        <strain evidence="1">A19</strain>
    </source>
</reference>
<evidence type="ECO:0000313" key="1">
    <source>
        <dbReference type="EMBL" id="UFZ06378.1"/>
    </source>
</evidence>